<dbReference type="InterPro" id="IPR004089">
    <property type="entry name" value="MCPsignal_dom"/>
</dbReference>
<evidence type="ECO:0008006" key="9">
    <source>
        <dbReference type="Google" id="ProtNLM"/>
    </source>
</evidence>
<dbReference type="InterPro" id="IPR024478">
    <property type="entry name" value="HlyB_4HB_MCP"/>
</dbReference>
<dbReference type="CDD" id="cd11386">
    <property type="entry name" value="MCP_signal"/>
    <property type="match status" value="1"/>
</dbReference>
<keyword evidence="4" id="KW-0472">Membrane</keyword>
<dbReference type="GO" id="GO:0007165">
    <property type="term" value="P:signal transduction"/>
    <property type="evidence" value="ECO:0007669"/>
    <property type="project" value="UniProtKB-KW"/>
</dbReference>
<keyword evidence="8" id="KW-1185">Reference proteome</keyword>
<evidence type="ECO:0000313" key="8">
    <source>
        <dbReference type="Proteomes" id="UP000245657"/>
    </source>
</evidence>
<proteinExistence type="inferred from homology"/>
<keyword evidence="4" id="KW-0812">Transmembrane</keyword>
<feature type="domain" description="HAMP" evidence="6">
    <location>
        <begin position="236"/>
        <end position="288"/>
    </location>
</feature>
<organism evidence="7 8">
    <name type="scientific">Methanospirillum lacunae</name>
    <dbReference type="NCBI Taxonomy" id="668570"/>
    <lineage>
        <taxon>Archaea</taxon>
        <taxon>Methanobacteriati</taxon>
        <taxon>Methanobacteriota</taxon>
        <taxon>Stenosarchaea group</taxon>
        <taxon>Methanomicrobia</taxon>
        <taxon>Methanomicrobiales</taxon>
        <taxon>Methanospirillaceae</taxon>
        <taxon>Methanospirillum</taxon>
    </lineage>
</organism>
<sequence>MKRSDIEQKCVQAVFVISWEDVMIQLDTISMSKKLLILIIIGVFAIMFTGVCGLFTAGEINSEVNQIYKNKYTHSMLAYGAYSDMLNYAIGGYTFTLASTVSEKQQIFQTKMDPFGVSLLKRLDDYSSIEMNDNEKGLIEEIKKSSAEYLETTKQVNSLTLQGKDEEATQLRIQSAIPKRNLILTDLQKLMDDNNQTSNQCYIDANQLYSQGILIIVVVIIFCTIILLFIAWLIAQNINRRFGNLIKGMEEVGAGNLAYRIEMKGSDEISLISSSFDSMSINLEKQKQEIEENLKKSIFANTSIMGIAEKIRSGDLNIQIDSSKYTGEFKKLVEATHALVEAFLRPNMEAMRIANEFSIGNFSVRYDENADVRGDFKQFKDALNNSGKSVSNSIISIQQQMGELTANAEEVNASTEEVAASVKDVADSSFHVSENAEKCKHGVDQVLKAMEELNTTVNQVAIKSEHVSKLTTDADRYSREGITLADIAEKGMEGITQSTIESKDNMVDITHQMEEIGKIVGLIRDISDQTSLLALNAAIEAARAGEAGLGFAVVADEVKALAQETQVSAENIASIIENLQKRSIQASTAMEKTVKDVESGGKALQDTFQSFTRIAELIEEINVSVTDVAATTEEQAASVEEITASITEIGGLVSNTSKQAELSAHSTNEVAVAVNQISQVIGNLNTIVENVQIQINFFKV</sequence>
<feature type="transmembrane region" description="Helical" evidence="4">
    <location>
        <begin position="35"/>
        <end position="57"/>
    </location>
</feature>
<protein>
    <recommendedName>
        <fullName evidence="9">Methyl-accepting chemotaxis protein</fullName>
    </recommendedName>
</protein>
<dbReference type="Gene3D" id="1.20.120.1530">
    <property type="match status" value="1"/>
</dbReference>
<evidence type="ECO:0000256" key="2">
    <source>
        <dbReference type="ARBA" id="ARBA00029447"/>
    </source>
</evidence>
<evidence type="ECO:0000256" key="4">
    <source>
        <dbReference type="SAM" id="Phobius"/>
    </source>
</evidence>
<dbReference type="EMBL" id="QGMY01000002">
    <property type="protein sequence ID" value="PWR73702.1"/>
    <property type="molecule type" value="Genomic_DNA"/>
</dbReference>
<dbReference type="PROSITE" id="PS50885">
    <property type="entry name" value="HAMP"/>
    <property type="match status" value="1"/>
</dbReference>
<evidence type="ECO:0000256" key="1">
    <source>
        <dbReference type="ARBA" id="ARBA00023224"/>
    </source>
</evidence>
<evidence type="ECO:0000259" key="6">
    <source>
        <dbReference type="PROSITE" id="PS50885"/>
    </source>
</evidence>
<name>A0A2V2N0L6_9EURY</name>
<dbReference type="PANTHER" id="PTHR32089">
    <property type="entry name" value="METHYL-ACCEPTING CHEMOTAXIS PROTEIN MCPB"/>
    <property type="match status" value="1"/>
</dbReference>
<dbReference type="Pfam" id="PF00015">
    <property type="entry name" value="MCPsignal"/>
    <property type="match status" value="1"/>
</dbReference>
<keyword evidence="4" id="KW-1133">Transmembrane helix</keyword>
<dbReference type="Gene3D" id="1.10.287.950">
    <property type="entry name" value="Methyl-accepting chemotaxis protein"/>
    <property type="match status" value="1"/>
</dbReference>
<comment type="similarity">
    <text evidence="2">Belongs to the methyl-accepting chemotaxis (MCP) protein family.</text>
</comment>
<feature type="transmembrane region" description="Helical" evidence="4">
    <location>
        <begin position="208"/>
        <end position="235"/>
    </location>
</feature>
<dbReference type="SMART" id="SM00304">
    <property type="entry name" value="HAMP"/>
    <property type="match status" value="1"/>
</dbReference>
<dbReference type="SMART" id="SM00283">
    <property type="entry name" value="MA"/>
    <property type="match status" value="1"/>
</dbReference>
<dbReference type="Pfam" id="PF18947">
    <property type="entry name" value="HAMP_2"/>
    <property type="match status" value="1"/>
</dbReference>
<dbReference type="AlphaFoldDB" id="A0A2V2N0L6"/>
<reference evidence="7 8" key="1">
    <citation type="submission" date="2018-05" db="EMBL/GenBank/DDBJ databases">
        <title>Draft genome of Methanospirillum lacunae Ki8-1.</title>
        <authorList>
            <person name="Dueholm M.S."/>
            <person name="Nielsen P.H."/>
            <person name="Bakmann L.F."/>
            <person name="Otzen D.E."/>
        </authorList>
    </citation>
    <scope>NUCLEOTIDE SEQUENCE [LARGE SCALE GENOMIC DNA]</scope>
    <source>
        <strain evidence="7 8">Ki8-1</strain>
    </source>
</reference>
<dbReference type="PROSITE" id="PS50111">
    <property type="entry name" value="CHEMOTAXIS_TRANSDUC_2"/>
    <property type="match status" value="1"/>
</dbReference>
<comment type="caution">
    <text evidence="7">The sequence shown here is derived from an EMBL/GenBank/DDBJ whole genome shotgun (WGS) entry which is preliminary data.</text>
</comment>
<evidence type="ECO:0000313" key="7">
    <source>
        <dbReference type="EMBL" id="PWR73702.1"/>
    </source>
</evidence>
<dbReference type="GO" id="GO:0016020">
    <property type="term" value="C:membrane"/>
    <property type="evidence" value="ECO:0007669"/>
    <property type="project" value="InterPro"/>
</dbReference>
<dbReference type="CDD" id="cd06225">
    <property type="entry name" value="HAMP"/>
    <property type="match status" value="1"/>
</dbReference>
<dbReference type="Pfam" id="PF00672">
    <property type="entry name" value="HAMP"/>
    <property type="match status" value="1"/>
</dbReference>
<dbReference type="Proteomes" id="UP000245657">
    <property type="component" value="Unassembled WGS sequence"/>
</dbReference>
<evidence type="ECO:0000259" key="5">
    <source>
        <dbReference type="PROSITE" id="PS50111"/>
    </source>
</evidence>
<accession>A0A2V2N0L6</accession>
<keyword evidence="1 3" id="KW-0807">Transducer</keyword>
<dbReference type="InterPro" id="IPR003660">
    <property type="entry name" value="HAMP_dom"/>
</dbReference>
<dbReference type="SUPFAM" id="SSF58104">
    <property type="entry name" value="Methyl-accepting chemotaxis protein (MCP) signaling domain"/>
    <property type="match status" value="2"/>
</dbReference>
<feature type="domain" description="Methyl-accepting transducer" evidence="5">
    <location>
        <begin position="414"/>
        <end position="650"/>
    </location>
</feature>
<evidence type="ECO:0000256" key="3">
    <source>
        <dbReference type="PROSITE-ProRule" id="PRU00284"/>
    </source>
</evidence>
<gene>
    <name evidence="7" type="ORF">DK846_00580</name>
</gene>
<dbReference type="Pfam" id="PF12729">
    <property type="entry name" value="4HB_MCP_1"/>
    <property type="match status" value="1"/>
</dbReference>
<dbReference type="PANTHER" id="PTHR32089:SF112">
    <property type="entry name" value="LYSOZYME-LIKE PROTEIN-RELATED"/>
    <property type="match status" value="1"/>
</dbReference>